<accession>A0AAD7ST64</accession>
<dbReference type="Gene3D" id="1.25.40.10">
    <property type="entry name" value="Tetratricopeptide repeat domain"/>
    <property type="match status" value="1"/>
</dbReference>
<keyword evidence="2" id="KW-1185">Reference proteome</keyword>
<dbReference type="AlphaFoldDB" id="A0AAD7ST64"/>
<evidence type="ECO:0000313" key="2">
    <source>
        <dbReference type="Proteomes" id="UP001221898"/>
    </source>
</evidence>
<evidence type="ECO:0000313" key="1">
    <source>
        <dbReference type="EMBL" id="KAJ8407703.1"/>
    </source>
</evidence>
<organism evidence="1 2">
    <name type="scientific">Aldrovandia affinis</name>
    <dbReference type="NCBI Taxonomy" id="143900"/>
    <lineage>
        <taxon>Eukaryota</taxon>
        <taxon>Metazoa</taxon>
        <taxon>Chordata</taxon>
        <taxon>Craniata</taxon>
        <taxon>Vertebrata</taxon>
        <taxon>Euteleostomi</taxon>
        <taxon>Actinopterygii</taxon>
        <taxon>Neopterygii</taxon>
        <taxon>Teleostei</taxon>
        <taxon>Notacanthiformes</taxon>
        <taxon>Halosauridae</taxon>
        <taxon>Aldrovandia</taxon>
    </lineage>
</organism>
<proteinExistence type="predicted"/>
<comment type="caution">
    <text evidence="1">The sequence shown here is derived from an EMBL/GenBank/DDBJ whole genome shotgun (WGS) entry which is preliminary data.</text>
</comment>
<dbReference type="PANTHER" id="PTHR47050">
    <property type="entry name" value="TETRATRICOPEPTIDE REPEAT PROTEIN 24"/>
    <property type="match status" value="1"/>
</dbReference>
<dbReference type="InterPro" id="IPR024812">
    <property type="entry name" value="TPR_24"/>
</dbReference>
<name>A0AAD7ST64_9TELE</name>
<dbReference type="InterPro" id="IPR011990">
    <property type="entry name" value="TPR-like_helical_dom_sf"/>
</dbReference>
<dbReference type="Proteomes" id="UP001221898">
    <property type="component" value="Unassembled WGS sequence"/>
</dbReference>
<gene>
    <name evidence="1" type="ORF">AAFF_G00267470</name>
</gene>
<reference evidence="1" key="1">
    <citation type="journal article" date="2023" name="Science">
        <title>Genome structures resolve the early diversification of teleost fishes.</title>
        <authorList>
            <person name="Parey E."/>
            <person name="Louis A."/>
            <person name="Montfort J."/>
            <person name="Bouchez O."/>
            <person name="Roques C."/>
            <person name="Iampietro C."/>
            <person name="Lluch J."/>
            <person name="Castinel A."/>
            <person name="Donnadieu C."/>
            <person name="Desvignes T."/>
            <person name="Floi Bucao C."/>
            <person name="Jouanno E."/>
            <person name="Wen M."/>
            <person name="Mejri S."/>
            <person name="Dirks R."/>
            <person name="Jansen H."/>
            <person name="Henkel C."/>
            <person name="Chen W.J."/>
            <person name="Zahm M."/>
            <person name="Cabau C."/>
            <person name="Klopp C."/>
            <person name="Thompson A.W."/>
            <person name="Robinson-Rechavi M."/>
            <person name="Braasch I."/>
            <person name="Lecointre G."/>
            <person name="Bobe J."/>
            <person name="Postlethwait J.H."/>
            <person name="Berthelot C."/>
            <person name="Roest Crollius H."/>
            <person name="Guiguen Y."/>
        </authorList>
    </citation>
    <scope>NUCLEOTIDE SEQUENCE</scope>
    <source>
        <strain evidence="1">NC1722</strain>
    </source>
</reference>
<dbReference type="PANTHER" id="PTHR47050:SF1">
    <property type="entry name" value="TETRATRICOPEPTIDE REPEAT PROTEIN 24-LIKE"/>
    <property type="match status" value="1"/>
</dbReference>
<evidence type="ECO:0008006" key="3">
    <source>
        <dbReference type="Google" id="ProtNLM"/>
    </source>
</evidence>
<sequence>MCEGLGATHFCLGDTRKATEYYKQALTVSEEPKGVWTIAREGIWRKLKKVMENAGTEETTQP</sequence>
<protein>
    <recommendedName>
        <fullName evidence="3">Tetratricopeptide repeat protein</fullName>
    </recommendedName>
</protein>
<dbReference type="EMBL" id="JAINUG010000037">
    <property type="protein sequence ID" value="KAJ8407703.1"/>
    <property type="molecule type" value="Genomic_DNA"/>
</dbReference>